<feature type="compositionally biased region" description="Polar residues" evidence="6">
    <location>
        <begin position="695"/>
        <end position="714"/>
    </location>
</feature>
<evidence type="ECO:0000313" key="8">
    <source>
        <dbReference type="EMBL" id="CDW84266.1"/>
    </source>
</evidence>
<comment type="caution">
    <text evidence="5">Lacks conserved residue(s) required for the propagation of feature annotation.</text>
</comment>
<proteinExistence type="inferred from homology"/>
<evidence type="ECO:0000256" key="1">
    <source>
        <dbReference type="ARBA" id="ARBA00022603"/>
    </source>
</evidence>
<feature type="compositionally biased region" description="Polar residues" evidence="6">
    <location>
        <begin position="490"/>
        <end position="505"/>
    </location>
</feature>
<evidence type="ECO:0000256" key="2">
    <source>
        <dbReference type="ARBA" id="ARBA00022679"/>
    </source>
</evidence>
<feature type="binding site" evidence="5">
    <location>
        <position position="152"/>
    </location>
    <ligand>
        <name>S-adenosyl-L-methionine</name>
        <dbReference type="ChEBI" id="CHEBI:59789"/>
    </ligand>
</feature>
<keyword evidence="2 5" id="KW-0808">Transferase</keyword>
<comment type="similarity">
    <text evidence="5">Belongs to the class I-like SAM-binding methyltransferase superfamily. RsmB/NOP family.</text>
</comment>
<evidence type="ECO:0000256" key="6">
    <source>
        <dbReference type="SAM" id="MobiDB-lite"/>
    </source>
</evidence>
<protein>
    <recommendedName>
        <fullName evidence="7">SAM-dependent MTase RsmB/NOP-type domain-containing protein</fullName>
    </recommendedName>
</protein>
<keyword evidence="3 5" id="KW-0949">S-adenosyl-L-methionine</keyword>
<feature type="region of interest" description="Disordered" evidence="6">
    <location>
        <begin position="662"/>
        <end position="714"/>
    </location>
</feature>
<dbReference type="InterPro" id="IPR023267">
    <property type="entry name" value="RCMT"/>
</dbReference>
<dbReference type="GO" id="GO:0008173">
    <property type="term" value="F:RNA methyltransferase activity"/>
    <property type="evidence" value="ECO:0007669"/>
    <property type="project" value="InterPro"/>
</dbReference>
<dbReference type="SUPFAM" id="SSF53335">
    <property type="entry name" value="S-adenosyl-L-methionine-dependent methyltransferases"/>
    <property type="match status" value="1"/>
</dbReference>
<feature type="region of interest" description="Disordered" evidence="6">
    <location>
        <begin position="482"/>
        <end position="512"/>
    </location>
</feature>
<dbReference type="GO" id="GO:0003723">
    <property type="term" value="F:RNA binding"/>
    <property type="evidence" value="ECO:0007669"/>
    <property type="project" value="UniProtKB-UniRule"/>
</dbReference>
<evidence type="ECO:0000313" key="9">
    <source>
        <dbReference type="Proteomes" id="UP000039865"/>
    </source>
</evidence>
<feature type="binding site" evidence="5">
    <location>
        <position position="197"/>
    </location>
    <ligand>
        <name>S-adenosyl-L-methionine</name>
        <dbReference type="ChEBI" id="CHEBI:59789"/>
    </ligand>
</feature>
<name>A0A078AQR4_STYLE</name>
<dbReference type="InParanoid" id="A0A078AQR4"/>
<feature type="binding site" evidence="5">
    <location>
        <position position="179"/>
    </location>
    <ligand>
        <name>S-adenosyl-L-methionine</name>
        <dbReference type="ChEBI" id="CHEBI:59789"/>
    </ligand>
</feature>
<dbReference type="GO" id="GO:0005730">
    <property type="term" value="C:nucleolus"/>
    <property type="evidence" value="ECO:0007669"/>
    <property type="project" value="TreeGrafter"/>
</dbReference>
<dbReference type="PANTHER" id="PTHR22807:SF4">
    <property type="entry name" value="28S RRNA (CYTOSINE-C(5))-METHYLTRANSFERASE"/>
    <property type="match status" value="1"/>
</dbReference>
<dbReference type="PRINTS" id="PR02008">
    <property type="entry name" value="RCMTFAMILY"/>
</dbReference>
<reference evidence="8 9" key="1">
    <citation type="submission" date="2014-06" db="EMBL/GenBank/DDBJ databases">
        <authorList>
            <person name="Swart Estienne"/>
        </authorList>
    </citation>
    <scope>NUCLEOTIDE SEQUENCE [LARGE SCALE GENOMIC DNA]</scope>
    <source>
        <strain evidence="8 9">130c</strain>
    </source>
</reference>
<dbReference type="InterPro" id="IPR029063">
    <property type="entry name" value="SAM-dependent_MTases_sf"/>
</dbReference>
<keyword evidence="4 5" id="KW-0694">RNA-binding</keyword>
<dbReference type="AlphaFoldDB" id="A0A078AQR4"/>
<gene>
    <name evidence="8" type="primary">Contig16989.g18097</name>
    <name evidence="8" type="ORF">STYLEM_13325</name>
</gene>
<accession>A0A078AQR4</accession>
<feature type="active site" description="Nucleophile" evidence="5">
    <location>
        <position position="257"/>
    </location>
</feature>
<dbReference type="GO" id="GO:0070475">
    <property type="term" value="P:rRNA base methylation"/>
    <property type="evidence" value="ECO:0007669"/>
    <property type="project" value="TreeGrafter"/>
</dbReference>
<evidence type="ECO:0000259" key="7">
    <source>
        <dbReference type="PROSITE" id="PS51686"/>
    </source>
</evidence>
<dbReference type="Proteomes" id="UP000039865">
    <property type="component" value="Unassembled WGS sequence"/>
</dbReference>
<sequence>MLVVLIHEGAIMDEKIKIGGKLSKMVKINKIELQGILGVNTEKDNKNEVIYTLTLKEVKSQLNEEGFSVKKVGKLNLLRVNQTKNKTLVTHELFKSHQYVIQDISSCLPVIYLEAYLKSKYREGKIKDMQAIDSTSSPGNKSLQLSQLNSFELDQRRFGVLDRRVKECKAENIHCINMDFLESNPETYEDVSVILCDPSCSGSGMKLHAKDEQECTLGLETPEETKLRAKNLSKFQFKIVSHALQFPSAQHVVYSTCSIYQEENEWVVNDLLKMHGKNWKTVDLKDLDIGISRRYLKGFHFNEGKSGNSLRICSTSQNGRKRLLQKGSMIIQDSPKNHIILNFPEQPLRQYRATSAYSVDSPNKTHRVQYSSFQKMKLEDLQCEFKTNNDQLIHEIGGSSNKANPWQFLAKQIIRPDVGTQKIDGYIQQIKDIKHQIKVENFGIRSKRKKKNANIRFFTPIQSSSPPRVDNSKPKLFQIRSNSKRKLQKRSTANISTTEITQPGSPSDRLNRPLRLERDEKGGFDQSSIHCYQTERFQLSTPMKKPKRKELDEVFENQTHLLVKNRERLSALKTGLKEIENRYENNQKILHHAKISYSRFNKRRISDPSSTIQNEISGYDKYYQELTPSMRKSKKILFAINRSKNHHNHQSHQNFGQLNQQKQSFDHPDNHLKIPPQSAPIEKHKYHPSTRDQTKSSNASMNMQISRTPNQSSKQFKLPYKFDQSEISQFDSPMRNLRIPHQTQAGHLAKMVERLKNAKLKRKQVEGSWVHLNKLDIYQIKLQHWKDNLFRNSENEGIIDLGILGLRGAYHNKSALDNTQNFDINSTFGLASPLSDDKIDLFEALEISQPKIN</sequence>
<keyword evidence="1 5" id="KW-0489">Methyltransferase</keyword>
<feature type="domain" description="SAM-dependent MTase RsmB/NOP-type" evidence="7">
    <location>
        <begin position="25"/>
        <end position="313"/>
    </location>
</feature>
<evidence type="ECO:0000256" key="5">
    <source>
        <dbReference type="PROSITE-ProRule" id="PRU01023"/>
    </source>
</evidence>
<dbReference type="PROSITE" id="PS51686">
    <property type="entry name" value="SAM_MT_RSMB_NOP"/>
    <property type="match status" value="1"/>
</dbReference>
<organism evidence="8 9">
    <name type="scientific">Stylonychia lemnae</name>
    <name type="common">Ciliate</name>
    <dbReference type="NCBI Taxonomy" id="5949"/>
    <lineage>
        <taxon>Eukaryota</taxon>
        <taxon>Sar</taxon>
        <taxon>Alveolata</taxon>
        <taxon>Ciliophora</taxon>
        <taxon>Intramacronucleata</taxon>
        <taxon>Spirotrichea</taxon>
        <taxon>Stichotrichia</taxon>
        <taxon>Sporadotrichida</taxon>
        <taxon>Oxytrichidae</taxon>
        <taxon>Stylonychinae</taxon>
        <taxon>Stylonychia</taxon>
    </lineage>
</organism>
<evidence type="ECO:0000256" key="4">
    <source>
        <dbReference type="ARBA" id="ARBA00022884"/>
    </source>
</evidence>
<dbReference type="EMBL" id="CCKQ01012648">
    <property type="protein sequence ID" value="CDW84266.1"/>
    <property type="molecule type" value="Genomic_DNA"/>
</dbReference>
<keyword evidence="9" id="KW-1185">Reference proteome</keyword>
<dbReference type="Gene3D" id="3.40.50.150">
    <property type="entry name" value="Vaccinia Virus protein VP39"/>
    <property type="match status" value="1"/>
</dbReference>
<dbReference type="InterPro" id="IPR049560">
    <property type="entry name" value="MeTrfase_RsmB-F_NOP2_cat"/>
</dbReference>
<dbReference type="OrthoDB" id="435282at2759"/>
<dbReference type="Pfam" id="PF01189">
    <property type="entry name" value="Methyltr_RsmB-F"/>
    <property type="match status" value="1"/>
</dbReference>
<evidence type="ECO:0000256" key="3">
    <source>
        <dbReference type="ARBA" id="ARBA00022691"/>
    </source>
</evidence>
<dbReference type="InterPro" id="IPR001678">
    <property type="entry name" value="MeTrfase_RsmB-F_NOP2_dom"/>
</dbReference>
<dbReference type="PANTHER" id="PTHR22807">
    <property type="entry name" value="NOP2 YEAST -RELATED NOL1/NOP2/FMU SUN DOMAIN-CONTAINING"/>
    <property type="match status" value="1"/>
</dbReference>